<dbReference type="Pfam" id="PF22600">
    <property type="entry name" value="MTPAP-like_central"/>
    <property type="match status" value="1"/>
</dbReference>
<sequence>MKLVEADTGEHDFFSWHVIDFSFYATVLCQKAKNFESEESQRRRFNQEYFSGLGQLLHDVYAILLPRPNDYKNRDHLIGFLDALAKEKIPSSGYGSHIANVEALGSYVMNMFTLSSDLDLSINFGSSGVEFPREQKIAILRKFSKALYALQCRGLVSGVSPVLRARVPVLKFKDCRTGIECDISIENVDGITRSGILRQISSIDERFRELCFLMKAWARAHEINSSRNQTLNSLSLIVLTAFHLQTRVPPIFPPFSVLFRDGIDYFRSANVAQGFRHFGAQNEESVSQLFVSLLIQLLSVETLWEKGLCASTYEGTWISKTWDSESYNMSVEDFLDRSQNLARSVGKPEMGKIYECIRRSLNHLAAFMKGKIQANKLKSLLFGTDMFPTLEKEFNKDSLVRAKRGWEFDNGDAPLKKARHSTDMVEVGGFPFLRPNHHNPWVPNMQNPIIPPNLSHGILPSAVPSMLPMPLHHGMAPNTVPPRPPMPLHHGMAPNTVPPRPPMPLHGMAPNTVPPRPPMPLHHGMAPNTVPPMPHMPLNHGMAPNTVSPMPSMPLHHGVAPNTVPPMPPMPLHHGMAPNTVPPMPPMPLHHGMAPNTVPPMPLHHGMAPSPAPPMFSMPQTFAVSLILALQHLLQGPPFPFDHR</sequence>
<reference evidence="3" key="1">
    <citation type="journal article" date="2013" name="Science">
        <title>The Amborella genome and the evolution of flowering plants.</title>
        <authorList>
            <consortium name="Amborella Genome Project"/>
        </authorList>
    </citation>
    <scope>NUCLEOTIDE SEQUENCE [LARGE SCALE GENOMIC DNA]</scope>
</reference>
<dbReference type="PANTHER" id="PTHR12271:SF134">
    <property type="entry name" value="NUCLEOTIDYLTRANSFERASE FAMILY PROTEIN"/>
    <property type="match status" value="1"/>
</dbReference>
<dbReference type="Gene3D" id="1.10.1410.10">
    <property type="match status" value="1"/>
</dbReference>
<dbReference type="SUPFAM" id="SSF81301">
    <property type="entry name" value="Nucleotidyltransferase"/>
    <property type="match status" value="1"/>
</dbReference>
<dbReference type="AlphaFoldDB" id="U5CY04"/>
<feature type="domain" description="Poly(A) RNA polymerase mitochondrial-like central palm" evidence="1">
    <location>
        <begin position="55"/>
        <end position="201"/>
    </location>
</feature>
<dbReference type="CDD" id="cd05402">
    <property type="entry name" value="NT_PAP_TUTase"/>
    <property type="match status" value="1"/>
</dbReference>
<evidence type="ECO:0000259" key="1">
    <source>
        <dbReference type="Pfam" id="PF22600"/>
    </source>
</evidence>
<organism evidence="2 3">
    <name type="scientific">Amborella trichopoda</name>
    <dbReference type="NCBI Taxonomy" id="13333"/>
    <lineage>
        <taxon>Eukaryota</taxon>
        <taxon>Viridiplantae</taxon>
        <taxon>Streptophyta</taxon>
        <taxon>Embryophyta</taxon>
        <taxon>Tracheophyta</taxon>
        <taxon>Spermatophyta</taxon>
        <taxon>Magnoliopsida</taxon>
        <taxon>Amborellales</taxon>
        <taxon>Amborellaceae</taxon>
        <taxon>Amborella</taxon>
    </lineage>
</organism>
<dbReference type="InterPro" id="IPR043519">
    <property type="entry name" value="NT_sf"/>
</dbReference>
<dbReference type="InterPro" id="IPR054708">
    <property type="entry name" value="MTPAP-like_central"/>
</dbReference>
<dbReference type="eggNOG" id="KOG2277">
    <property type="taxonomic scope" value="Eukaryota"/>
</dbReference>
<gene>
    <name evidence="2" type="ORF">AMTR_s00032p00238680</name>
</gene>
<name>U5CY04_AMBTC</name>
<dbReference type="STRING" id="13333.U5CY04"/>
<evidence type="ECO:0000313" key="2">
    <source>
        <dbReference type="EMBL" id="ERN15024.1"/>
    </source>
</evidence>
<dbReference type="HOGENOM" id="CLU_425400_0_0_1"/>
<accession>U5CY04</accession>
<dbReference type="Gene3D" id="3.30.460.10">
    <property type="entry name" value="Beta Polymerase, domain 2"/>
    <property type="match status" value="1"/>
</dbReference>
<dbReference type="Gramene" id="ERN15024">
    <property type="protein sequence ID" value="ERN15024"/>
    <property type="gene ID" value="AMTR_s00032p00238680"/>
</dbReference>
<keyword evidence="3" id="KW-1185">Reference proteome</keyword>
<dbReference type="Proteomes" id="UP000017836">
    <property type="component" value="Unassembled WGS sequence"/>
</dbReference>
<dbReference type="GO" id="GO:0031123">
    <property type="term" value="P:RNA 3'-end processing"/>
    <property type="evidence" value="ECO:0000318"/>
    <property type="project" value="GO_Central"/>
</dbReference>
<proteinExistence type="predicted"/>
<protein>
    <recommendedName>
        <fullName evidence="1">Poly(A) RNA polymerase mitochondrial-like central palm domain-containing protein</fullName>
    </recommendedName>
</protein>
<evidence type="ECO:0000313" key="3">
    <source>
        <dbReference type="Proteomes" id="UP000017836"/>
    </source>
</evidence>
<dbReference type="SUPFAM" id="SSF81631">
    <property type="entry name" value="PAP/OAS1 substrate-binding domain"/>
    <property type="match status" value="1"/>
</dbReference>
<dbReference type="GO" id="GO:0016779">
    <property type="term" value="F:nucleotidyltransferase activity"/>
    <property type="evidence" value="ECO:0000318"/>
    <property type="project" value="GO_Central"/>
</dbReference>
<dbReference type="PANTHER" id="PTHR12271">
    <property type="entry name" value="POLY A POLYMERASE CID PAP -RELATED"/>
    <property type="match status" value="1"/>
</dbReference>
<dbReference type="EMBL" id="KI392518">
    <property type="protein sequence ID" value="ERN15024.1"/>
    <property type="molecule type" value="Genomic_DNA"/>
</dbReference>